<protein>
    <submittedName>
        <fullName evidence="9">Glutathione transport system permease protein GsiD</fullName>
    </submittedName>
</protein>
<dbReference type="GO" id="GO:0055085">
    <property type="term" value="P:transmembrane transport"/>
    <property type="evidence" value="ECO:0007669"/>
    <property type="project" value="InterPro"/>
</dbReference>
<feature type="transmembrane region" description="Helical" evidence="7">
    <location>
        <begin position="252"/>
        <end position="272"/>
    </location>
</feature>
<comment type="caution">
    <text evidence="9">The sequence shown here is derived from an EMBL/GenBank/DDBJ whole genome shotgun (WGS) entry which is preliminary data.</text>
</comment>
<dbReference type="Pfam" id="PF00528">
    <property type="entry name" value="BPD_transp_1"/>
    <property type="match status" value="1"/>
</dbReference>
<reference evidence="9" key="1">
    <citation type="submission" date="2023-03" db="EMBL/GenBank/DDBJ databases">
        <authorList>
            <person name="Steffen K."/>
            <person name="Cardenas P."/>
        </authorList>
    </citation>
    <scope>NUCLEOTIDE SEQUENCE</scope>
</reference>
<feature type="transmembrane region" description="Helical" evidence="7">
    <location>
        <begin position="195"/>
        <end position="217"/>
    </location>
</feature>
<evidence type="ECO:0000313" key="9">
    <source>
        <dbReference type="EMBL" id="CAI8005340.1"/>
    </source>
</evidence>
<name>A0AA35R5U9_GEOBA</name>
<keyword evidence="2" id="KW-0813">Transport</keyword>
<evidence type="ECO:0000256" key="3">
    <source>
        <dbReference type="ARBA" id="ARBA00022475"/>
    </source>
</evidence>
<evidence type="ECO:0000256" key="4">
    <source>
        <dbReference type="ARBA" id="ARBA00022692"/>
    </source>
</evidence>
<gene>
    <name evidence="9" type="ORF">GBAR_LOCUS4166</name>
</gene>
<keyword evidence="4 7" id="KW-0812">Transmembrane</keyword>
<keyword evidence="5 7" id="KW-1133">Transmembrane helix</keyword>
<dbReference type="PANTHER" id="PTHR43386">
    <property type="entry name" value="OLIGOPEPTIDE TRANSPORT SYSTEM PERMEASE PROTEIN APPC"/>
    <property type="match status" value="1"/>
</dbReference>
<keyword evidence="6 7" id="KW-0472">Membrane</keyword>
<comment type="subcellular location">
    <subcellularLocation>
        <location evidence="1">Cell membrane</location>
        <topology evidence="1">Multi-pass membrane protein</topology>
    </subcellularLocation>
</comment>
<dbReference type="InterPro" id="IPR035906">
    <property type="entry name" value="MetI-like_sf"/>
</dbReference>
<accession>A0AA35R5U9</accession>
<dbReference type="InterPro" id="IPR050366">
    <property type="entry name" value="BP-dependent_transpt_permease"/>
</dbReference>
<evidence type="ECO:0000256" key="1">
    <source>
        <dbReference type="ARBA" id="ARBA00004651"/>
    </source>
</evidence>
<dbReference type="PANTHER" id="PTHR43386:SF1">
    <property type="entry name" value="D,D-DIPEPTIDE TRANSPORT SYSTEM PERMEASE PROTEIN DDPC-RELATED"/>
    <property type="match status" value="1"/>
</dbReference>
<evidence type="ECO:0000259" key="8">
    <source>
        <dbReference type="Pfam" id="PF00528"/>
    </source>
</evidence>
<dbReference type="Gene3D" id="1.10.3720.10">
    <property type="entry name" value="MetI-like"/>
    <property type="match status" value="2"/>
</dbReference>
<evidence type="ECO:0000256" key="5">
    <source>
        <dbReference type="ARBA" id="ARBA00022989"/>
    </source>
</evidence>
<dbReference type="Proteomes" id="UP001174909">
    <property type="component" value="Unassembled WGS sequence"/>
</dbReference>
<feature type="domain" description="ABC transmembrane type-1" evidence="8">
    <location>
        <begin position="154"/>
        <end position="284"/>
    </location>
</feature>
<dbReference type="AlphaFoldDB" id="A0AA35R5U9"/>
<organism evidence="9 10">
    <name type="scientific">Geodia barretti</name>
    <name type="common">Barrett's horny sponge</name>
    <dbReference type="NCBI Taxonomy" id="519541"/>
    <lineage>
        <taxon>Eukaryota</taxon>
        <taxon>Metazoa</taxon>
        <taxon>Porifera</taxon>
        <taxon>Demospongiae</taxon>
        <taxon>Heteroscleromorpha</taxon>
        <taxon>Tetractinellida</taxon>
        <taxon>Astrophorina</taxon>
        <taxon>Geodiidae</taxon>
        <taxon>Geodia</taxon>
    </lineage>
</organism>
<dbReference type="CDD" id="cd06261">
    <property type="entry name" value="TM_PBP2"/>
    <property type="match status" value="1"/>
</dbReference>
<proteinExistence type="predicted"/>
<feature type="transmembrane region" description="Helical" evidence="7">
    <location>
        <begin position="45"/>
        <end position="67"/>
    </location>
</feature>
<feature type="transmembrane region" description="Helical" evidence="7">
    <location>
        <begin position="147"/>
        <end position="169"/>
    </location>
</feature>
<feature type="transmembrane region" description="Helical" evidence="7">
    <location>
        <begin position="110"/>
        <end position="135"/>
    </location>
</feature>
<evidence type="ECO:0000313" key="10">
    <source>
        <dbReference type="Proteomes" id="UP001174909"/>
    </source>
</evidence>
<dbReference type="GO" id="GO:0005886">
    <property type="term" value="C:plasma membrane"/>
    <property type="evidence" value="ECO:0007669"/>
    <property type="project" value="UniProtKB-SubCell"/>
</dbReference>
<sequence length="286" mass="30207">MTTQTPNDALSARNAAALDAGTLVNMRPRPTWYGNIMRFCRSKPLGGISAAIIILTLVAAVLAPVIVPHDPLDLVHDPFVSPSSIAWLGSDDLGRDVFSRIIAGARISMYVGVMSVLIGITIGTAVGILSAYVGGVLDLIIQRVVDALMAFPAIIMALGLMAALGASVLSIKELDYTLAAQAIGARPWRIMIKHILPNVTASYIVLSTITLGLAIVIEASLSFLGVGVPPDVPTWGGMLTEGASQYIRNAPWLAVFPGLAISVIVFSINFLGDALRDTLDPRLRGR</sequence>
<dbReference type="EMBL" id="CASHTH010000600">
    <property type="protein sequence ID" value="CAI8005340.1"/>
    <property type="molecule type" value="Genomic_DNA"/>
</dbReference>
<evidence type="ECO:0000256" key="7">
    <source>
        <dbReference type="SAM" id="Phobius"/>
    </source>
</evidence>
<evidence type="ECO:0000256" key="6">
    <source>
        <dbReference type="ARBA" id="ARBA00023136"/>
    </source>
</evidence>
<evidence type="ECO:0000256" key="2">
    <source>
        <dbReference type="ARBA" id="ARBA00022448"/>
    </source>
</evidence>
<keyword evidence="10" id="KW-1185">Reference proteome</keyword>
<keyword evidence="3" id="KW-1003">Cell membrane</keyword>
<dbReference type="SUPFAM" id="SSF161098">
    <property type="entry name" value="MetI-like"/>
    <property type="match status" value="1"/>
</dbReference>
<dbReference type="InterPro" id="IPR000515">
    <property type="entry name" value="MetI-like"/>
</dbReference>